<evidence type="ECO:0000313" key="2">
    <source>
        <dbReference type="EMBL" id="GKT32264.1"/>
    </source>
</evidence>
<keyword evidence="3" id="KW-1185">Reference proteome</keyword>
<dbReference type="Gene3D" id="3.90.1720.10">
    <property type="entry name" value="endopeptidase domain like (from Nostoc punctiforme)"/>
    <property type="match status" value="1"/>
</dbReference>
<dbReference type="PANTHER" id="PTHR47664:SF1">
    <property type="entry name" value="CHROMOSOME UNDETERMINED SCAFFOLD_14, WHOLE GENOME SHOTGUN SEQUENCE"/>
    <property type="match status" value="1"/>
</dbReference>
<organism evidence="2 3">
    <name type="scientific">Aduncisulcus paluster</name>
    <dbReference type="NCBI Taxonomy" id="2918883"/>
    <lineage>
        <taxon>Eukaryota</taxon>
        <taxon>Metamonada</taxon>
        <taxon>Carpediemonas-like organisms</taxon>
        <taxon>Aduncisulcus</taxon>
    </lineage>
</organism>
<dbReference type="PANTHER" id="PTHR47664">
    <property type="entry name" value="NLPC_P60 DOMAIN-CONTAINING PROTEIN"/>
    <property type="match status" value="1"/>
</dbReference>
<protein>
    <submittedName>
        <fullName evidence="2">Uncharacterized protein</fullName>
    </submittedName>
</protein>
<gene>
    <name evidence="2" type="ORF">ADUPG1_006453</name>
</gene>
<reference evidence="2" key="1">
    <citation type="submission" date="2022-03" db="EMBL/GenBank/DDBJ databases">
        <title>Draft genome sequence of Aduncisulcus paluster, a free-living microaerophilic Fornicata.</title>
        <authorList>
            <person name="Yuyama I."/>
            <person name="Kume K."/>
            <person name="Tamura T."/>
            <person name="Inagaki Y."/>
            <person name="Hashimoto T."/>
        </authorList>
    </citation>
    <scope>NUCLEOTIDE SEQUENCE</scope>
    <source>
        <strain evidence="2">NY0171</strain>
    </source>
</reference>
<comment type="caution">
    <text evidence="2">The sequence shown here is derived from an EMBL/GenBank/DDBJ whole genome shotgun (WGS) entry which is preliminary data.</text>
</comment>
<name>A0ABQ5KLR5_9EUKA</name>
<evidence type="ECO:0000256" key="1">
    <source>
        <dbReference type="SAM" id="MobiDB-lite"/>
    </source>
</evidence>
<dbReference type="EMBL" id="BQXS01009962">
    <property type="protein sequence ID" value="GKT32264.1"/>
    <property type="molecule type" value="Genomic_DNA"/>
</dbReference>
<feature type="compositionally biased region" description="Basic and acidic residues" evidence="1">
    <location>
        <begin position="20"/>
        <end position="30"/>
    </location>
</feature>
<feature type="region of interest" description="Disordered" evidence="1">
    <location>
        <begin position="1"/>
        <end position="33"/>
    </location>
</feature>
<proteinExistence type="predicted"/>
<dbReference type="Proteomes" id="UP001057375">
    <property type="component" value="Unassembled WGS sequence"/>
</dbReference>
<evidence type="ECO:0000313" key="3">
    <source>
        <dbReference type="Proteomes" id="UP001057375"/>
    </source>
</evidence>
<sequence>MQKEKDIAEDIGGLTIPEDSQEKMNPKEQKSSLQESFAKFLKNRRAYIKSRSGTKKKGKGRSFQEKCLIRTKFIEKALFYIGIPYGKRFLTKESPKYFSPIFLDCCGLVRKCMRDLQGDFGFLIGPWNQCYQYDITKPCKPPNYDKFADSLIMTSDEIPSLNQIVWKAKAIEKLEKDKKEEEKKEIPAEPIGTSTEIKATTQSSTTTFQDVSTDIKVTEEHSIKETKEIIQPLSVVTAETISVAGTTPSSTASTPVESKKKRIDYSQVSRDLLPGDLIFYSGRYKKKPGKRGKKRQRHDMVHVEIYIGNDIGILELYKNAGRSEEEALKFISELKTKTYWSADKLKKHDFPCVLHKYPKEVCSVTSVDYKSHKSNPSQGTHAHSLESSFDESSIYSQYDVCVGCEEERRAWLEYRPEHVYSRFNYEGCVERCIGSRWSKSVISVMPTFRFFAAGWKLEQLHFRSIDRWLNGLSHSLCSEHEWKLKIDELGEKEKKKSIFFVDEEERDDDECLSAGEEEEISDQVD</sequence>
<accession>A0ABQ5KLR5</accession>
<feature type="region of interest" description="Disordered" evidence="1">
    <location>
        <begin position="503"/>
        <end position="525"/>
    </location>
</feature>